<dbReference type="Pfam" id="PF00296">
    <property type="entry name" value="Bac_luciferase"/>
    <property type="match status" value="1"/>
</dbReference>
<keyword evidence="2" id="KW-0288">FMN</keyword>
<dbReference type="Gene3D" id="3.20.20.30">
    <property type="entry name" value="Luciferase-like domain"/>
    <property type="match status" value="1"/>
</dbReference>
<comment type="caution">
    <text evidence="6">The sequence shown here is derived from an EMBL/GenBank/DDBJ whole genome shotgun (WGS) entry which is preliminary data.</text>
</comment>
<dbReference type="PANTHER" id="PTHR42847:SF4">
    <property type="entry name" value="ALKANESULFONATE MONOOXYGENASE-RELATED"/>
    <property type="match status" value="1"/>
</dbReference>
<dbReference type="InterPro" id="IPR011251">
    <property type="entry name" value="Luciferase-like_dom"/>
</dbReference>
<feature type="domain" description="Luciferase-like" evidence="5">
    <location>
        <begin position="8"/>
        <end position="260"/>
    </location>
</feature>
<evidence type="ECO:0000256" key="1">
    <source>
        <dbReference type="ARBA" id="ARBA00022630"/>
    </source>
</evidence>
<name>A0ABT6WXG7_9ACTN</name>
<keyword evidence="4" id="KW-0503">Monooxygenase</keyword>
<dbReference type="InterPro" id="IPR036661">
    <property type="entry name" value="Luciferase-like_sf"/>
</dbReference>
<proteinExistence type="predicted"/>
<evidence type="ECO:0000256" key="2">
    <source>
        <dbReference type="ARBA" id="ARBA00022643"/>
    </source>
</evidence>
<sequence length="312" mass="32502">MTAFALQAQPADAASWLELAARAEAAGFDTLQAADHPGSCAAPYVALAAAAAVTSRIGLGSYVSNAGVREPLLLAADVATLDVVSGGRARLGLGAGHTPAEWLAVGRERPDVRGRVDRCLAVAEAVRALLDGATVTVHTPHLDLHEAHLARPRPVQARIPLTLGTSNSRMLHWAGAHADIVGLSGLGRTLADGHRHAVRWSPDQIASQIEQVTAGAAGRDAPPALEALVQFVEITDDAEATAAPYAEELALSVPDLLDAPFALIGTAAEIRAAVERHEKRWGITRFAVRADAFDAVASLGLLPFGAAEQRIQ</sequence>
<keyword evidence="3" id="KW-0560">Oxidoreductase</keyword>
<dbReference type="SUPFAM" id="SSF51679">
    <property type="entry name" value="Bacterial luciferase-like"/>
    <property type="match status" value="1"/>
</dbReference>
<dbReference type="InterPro" id="IPR050172">
    <property type="entry name" value="SsuD_RutA_monooxygenase"/>
</dbReference>
<protein>
    <submittedName>
        <fullName evidence="6">LLM class flavin-dependent oxidoreductase</fullName>
    </submittedName>
</protein>
<evidence type="ECO:0000256" key="4">
    <source>
        <dbReference type="ARBA" id="ARBA00023033"/>
    </source>
</evidence>
<accession>A0ABT6WXG7</accession>
<keyword evidence="1" id="KW-0285">Flavoprotein</keyword>
<reference evidence="6 7" key="1">
    <citation type="submission" date="2023-05" db="EMBL/GenBank/DDBJ databases">
        <title>Actinoplanes sp. NEAU-A12 genome sequencing.</title>
        <authorList>
            <person name="Wang Z.-S."/>
        </authorList>
    </citation>
    <scope>NUCLEOTIDE SEQUENCE [LARGE SCALE GENOMIC DNA]</scope>
    <source>
        <strain evidence="6 7">NEAU-A12</strain>
    </source>
</reference>
<keyword evidence="7" id="KW-1185">Reference proteome</keyword>
<dbReference type="EMBL" id="JASCTH010000033">
    <property type="protein sequence ID" value="MDI6104389.1"/>
    <property type="molecule type" value="Genomic_DNA"/>
</dbReference>
<evidence type="ECO:0000313" key="6">
    <source>
        <dbReference type="EMBL" id="MDI6104389.1"/>
    </source>
</evidence>
<dbReference type="RefSeq" id="WP_282765762.1">
    <property type="nucleotide sequence ID" value="NZ_JASCTH010000033.1"/>
</dbReference>
<evidence type="ECO:0000256" key="3">
    <source>
        <dbReference type="ARBA" id="ARBA00023002"/>
    </source>
</evidence>
<dbReference type="PANTHER" id="PTHR42847">
    <property type="entry name" value="ALKANESULFONATE MONOOXYGENASE"/>
    <property type="match status" value="1"/>
</dbReference>
<evidence type="ECO:0000313" key="7">
    <source>
        <dbReference type="Proteomes" id="UP001241758"/>
    </source>
</evidence>
<evidence type="ECO:0000259" key="5">
    <source>
        <dbReference type="Pfam" id="PF00296"/>
    </source>
</evidence>
<gene>
    <name evidence="6" type="ORF">QLQ12_37950</name>
</gene>
<organism evidence="6 7">
    <name type="scientific">Actinoplanes sandaracinus</name>
    <dbReference type="NCBI Taxonomy" id="3045177"/>
    <lineage>
        <taxon>Bacteria</taxon>
        <taxon>Bacillati</taxon>
        <taxon>Actinomycetota</taxon>
        <taxon>Actinomycetes</taxon>
        <taxon>Micromonosporales</taxon>
        <taxon>Micromonosporaceae</taxon>
        <taxon>Actinoplanes</taxon>
    </lineage>
</organism>
<dbReference type="Proteomes" id="UP001241758">
    <property type="component" value="Unassembled WGS sequence"/>
</dbReference>